<comment type="caution">
    <text evidence="2">The sequence shown here is derived from an EMBL/GenBank/DDBJ whole genome shotgun (WGS) entry which is preliminary data.</text>
</comment>
<proteinExistence type="predicted"/>
<gene>
    <name evidence="2" type="ORF">TKK_003837</name>
</gene>
<evidence type="ECO:0000313" key="3">
    <source>
        <dbReference type="Proteomes" id="UP001627154"/>
    </source>
</evidence>
<reference evidence="2 3" key="1">
    <citation type="journal article" date="2024" name="bioRxiv">
        <title>A reference genome for Trichogramma kaykai: A tiny desert-dwelling parasitoid wasp with competing sex-ratio distorters.</title>
        <authorList>
            <person name="Culotta J."/>
            <person name="Lindsey A.R."/>
        </authorList>
    </citation>
    <scope>NUCLEOTIDE SEQUENCE [LARGE SCALE GENOMIC DNA]</scope>
    <source>
        <strain evidence="2 3">KSX58</strain>
    </source>
</reference>
<evidence type="ECO:0000256" key="1">
    <source>
        <dbReference type="SAM" id="MobiDB-lite"/>
    </source>
</evidence>
<name>A0ABD2XEL9_9HYME</name>
<organism evidence="2 3">
    <name type="scientific">Trichogramma kaykai</name>
    <dbReference type="NCBI Taxonomy" id="54128"/>
    <lineage>
        <taxon>Eukaryota</taxon>
        <taxon>Metazoa</taxon>
        <taxon>Ecdysozoa</taxon>
        <taxon>Arthropoda</taxon>
        <taxon>Hexapoda</taxon>
        <taxon>Insecta</taxon>
        <taxon>Pterygota</taxon>
        <taxon>Neoptera</taxon>
        <taxon>Endopterygota</taxon>
        <taxon>Hymenoptera</taxon>
        <taxon>Apocrita</taxon>
        <taxon>Proctotrupomorpha</taxon>
        <taxon>Chalcidoidea</taxon>
        <taxon>Trichogrammatidae</taxon>
        <taxon>Trichogramma</taxon>
    </lineage>
</organism>
<feature type="compositionally biased region" description="Basic and acidic residues" evidence="1">
    <location>
        <begin position="62"/>
        <end position="72"/>
    </location>
</feature>
<dbReference type="Proteomes" id="UP001627154">
    <property type="component" value="Unassembled WGS sequence"/>
</dbReference>
<evidence type="ECO:0000313" key="2">
    <source>
        <dbReference type="EMBL" id="KAL3403227.1"/>
    </source>
</evidence>
<protein>
    <submittedName>
        <fullName evidence="2">Uncharacterized protein</fullName>
    </submittedName>
</protein>
<feature type="compositionally biased region" description="Polar residues" evidence="1">
    <location>
        <begin position="37"/>
        <end position="51"/>
    </location>
</feature>
<dbReference type="AlphaFoldDB" id="A0ABD2XEL9"/>
<feature type="region of interest" description="Disordered" evidence="1">
    <location>
        <begin position="37"/>
        <end position="75"/>
    </location>
</feature>
<sequence>MTIGTSERIYEAEKANYPHVNLDIEIERKKLLNGSQSDCTLDEASGNSPQVSPGMGSTPPRDGSHEPEREDSGDNFMGLCSSLYWKQTKEDFEEAWHNNETQVLFCFL</sequence>
<keyword evidence="3" id="KW-1185">Reference proteome</keyword>
<accession>A0ABD2XEL9</accession>
<dbReference type="EMBL" id="JBJJXI010000031">
    <property type="protein sequence ID" value="KAL3403227.1"/>
    <property type="molecule type" value="Genomic_DNA"/>
</dbReference>